<proteinExistence type="predicted"/>
<sequence length="155" mass="17982">MAVLDSSEIDKYAMSYYQGCFKPSDDSLTLNLLEELTNERASCHAKAFYFHLFNQICMKADGALSEMLGVYCQRIMLNSSVYVLGYFQRNKNVEQIYANLIGYELYFKEEGTSMIKYNYVDFKSILNKRIGGDKVYEKILSDFFHLINVALKNMD</sequence>
<reference evidence="1 2" key="1">
    <citation type="submission" date="2023-04" db="EMBL/GenBank/DDBJ databases">
        <title>Draft genome sequence of acteroides sedimenti strain YN3PY1.</title>
        <authorList>
            <person name="Yoshida N."/>
        </authorList>
    </citation>
    <scope>NUCLEOTIDE SEQUENCE [LARGE SCALE GENOMIC DNA]</scope>
    <source>
        <strain evidence="1 2">YN3PY1</strain>
    </source>
</reference>
<evidence type="ECO:0000313" key="2">
    <source>
        <dbReference type="Proteomes" id="UP001496674"/>
    </source>
</evidence>
<dbReference type="EMBL" id="AP028055">
    <property type="protein sequence ID" value="BEG99153.1"/>
    <property type="molecule type" value="Genomic_DNA"/>
</dbReference>
<organism evidence="1 2">
    <name type="scientific">Bacteroides sedimenti</name>
    <dbReference type="NCBI Taxonomy" id="2136147"/>
    <lineage>
        <taxon>Bacteria</taxon>
        <taxon>Pseudomonadati</taxon>
        <taxon>Bacteroidota</taxon>
        <taxon>Bacteroidia</taxon>
        <taxon>Bacteroidales</taxon>
        <taxon>Bacteroidaceae</taxon>
        <taxon>Bacteroides</taxon>
    </lineage>
</organism>
<name>A0ABM8IFR7_9BACE</name>
<gene>
    <name evidence="1" type="ORF">BSYN_14180</name>
</gene>
<protein>
    <submittedName>
        <fullName evidence="1">Uncharacterized protein</fullName>
    </submittedName>
</protein>
<keyword evidence="2" id="KW-1185">Reference proteome</keyword>
<dbReference type="Proteomes" id="UP001496674">
    <property type="component" value="Chromosome"/>
</dbReference>
<accession>A0ABM8IFR7</accession>
<evidence type="ECO:0000313" key="1">
    <source>
        <dbReference type="EMBL" id="BEG99153.1"/>
    </source>
</evidence>